<evidence type="ECO:0000313" key="9">
    <source>
        <dbReference type="EMBL" id="NKE64208.1"/>
    </source>
</evidence>
<dbReference type="InterPro" id="IPR037051">
    <property type="entry name" value="4-carb_acid_sugar_kinase_N_sf"/>
</dbReference>
<dbReference type="EMBL" id="VTOX01000001">
    <property type="protein sequence ID" value="NKE64208.1"/>
    <property type="molecule type" value="Genomic_DNA"/>
</dbReference>
<evidence type="ECO:0000313" key="10">
    <source>
        <dbReference type="Proteomes" id="UP000521868"/>
    </source>
</evidence>
<evidence type="ECO:0000256" key="1">
    <source>
        <dbReference type="ARBA" id="ARBA00005715"/>
    </source>
</evidence>
<sequence>MRRVPSSRPLPFLRIVADDLSGAADCAASFADARRPIPVHLHGLPQGPCWALDTDTRAMDETSAVAETRRLFGQLAAGAAPQLVYKKIDSTLRGHVGAELAAALAAAPQFAAALVAPAFPQQGRTLDGGKVVVHGRPGSDLVALLEAAGLKTALLRPAATGELLPSIAAALASGARAIVMDAASDGELALVADALLQPSAPRLLAAGSAGLARALAAQDAREPAVDTPAPGAVMTVVGSFSPASAAQAAQVEQGGDALVLRLTAAQWTGERHAALREDAVAAARAALLQGRHVLFAVAGEVVQPFTRSLVQGIAAATAPLVPQTTACVLTGGDTARAMFDVLGIACLQVTGELEPGISAGLAASQVSRRFILKAGGFGDALALQRVIRRFGANPGARAPS</sequence>
<dbReference type="InterPro" id="IPR031475">
    <property type="entry name" value="NBD_C"/>
</dbReference>
<keyword evidence="5" id="KW-0067">ATP-binding</keyword>
<name>A0A7X6I4A0_9BURK</name>
<comment type="similarity">
    <text evidence="1">Belongs to the four-carbon acid sugar kinase family.</text>
</comment>
<dbReference type="InterPro" id="IPR010737">
    <property type="entry name" value="4-carb_acid_sugar_kinase_N"/>
</dbReference>
<dbReference type="Pfam" id="PF17042">
    <property type="entry name" value="NBD_C"/>
    <property type="match status" value="1"/>
</dbReference>
<evidence type="ECO:0000256" key="4">
    <source>
        <dbReference type="ARBA" id="ARBA00022777"/>
    </source>
</evidence>
<dbReference type="Proteomes" id="UP000521868">
    <property type="component" value="Unassembled WGS sequence"/>
</dbReference>
<keyword evidence="4" id="KW-0418">Kinase</keyword>
<proteinExistence type="inferred from homology"/>
<dbReference type="AlphaFoldDB" id="A0A7X6I4A0"/>
<evidence type="ECO:0000259" key="7">
    <source>
        <dbReference type="Pfam" id="PF07005"/>
    </source>
</evidence>
<comment type="caution">
    <text evidence="9">The sequence shown here is derived from an EMBL/GenBank/DDBJ whole genome shotgun (WGS) entry which is preliminary data.</text>
</comment>
<evidence type="ECO:0000256" key="2">
    <source>
        <dbReference type="ARBA" id="ARBA00022679"/>
    </source>
</evidence>
<organism evidence="9 10">
    <name type="scientific">Ramlibacter lithotrophicus</name>
    <dbReference type="NCBI Taxonomy" id="2606681"/>
    <lineage>
        <taxon>Bacteria</taxon>
        <taxon>Pseudomonadati</taxon>
        <taxon>Pseudomonadota</taxon>
        <taxon>Betaproteobacteria</taxon>
        <taxon>Burkholderiales</taxon>
        <taxon>Comamonadaceae</taxon>
        <taxon>Ramlibacter</taxon>
    </lineage>
</organism>
<evidence type="ECO:0000256" key="6">
    <source>
        <dbReference type="ARBA" id="ARBA00023277"/>
    </source>
</evidence>
<evidence type="ECO:0000256" key="3">
    <source>
        <dbReference type="ARBA" id="ARBA00022741"/>
    </source>
</evidence>
<dbReference type="Gene3D" id="3.40.980.20">
    <property type="entry name" value="Four-carbon acid sugar kinase, nucleotide binding domain"/>
    <property type="match status" value="1"/>
</dbReference>
<keyword evidence="3" id="KW-0547">Nucleotide-binding</keyword>
<protein>
    <recommendedName>
        <fullName evidence="11">Four-carbon acid sugar kinase family protein</fullName>
    </recommendedName>
</protein>
<dbReference type="GO" id="GO:0005524">
    <property type="term" value="F:ATP binding"/>
    <property type="evidence" value="ECO:0007669"/>
    <property type="project" value="UniProtKB-KW"/>
</dbReference>
<feature type="domain" description="Four-carbon acid sugar kinase N-terminal" evidence="7">
    <location>
        <begin position="15"/>
        <end position="215"/>
    </location>
</feature>
<reference evidence="9 10" key="1">
    <citation type="journal article" date="2020" name="Nature">
        <title>Bacterial chemolithoautotrophy via manganese oxidation.</title>
        <authorList>
            <person name="Yu H."/>
            <person name="Leadbetter J.R."/>
        </authorList>
    </citation>
    <scope>NUCLEOTIDE SEQUENCE [LARGE SCALE GENOMIC DNA]</scope>
    <source>
        <strain evidence="9 10">RBP-1</strain>
    </source>
</reference>
<keyword evidence="2" id="KW-0808">Transferase</keyword>
<keyword evidence="6" id="KW-0119">Carbohydrate metabolism</keyword>
<dbReference type="InterPro" id="IPR042213">
    <property type="entry name" value="NBD_C_sf"/>
</dbReference>
<dbReference type="Gene3D" id="3.40.50.10840">
    <property type="entry name" value="Putative sugar-binding, N-terminal domain"/>
    <property type="match status" value="1"/>
</dbReference>
<keyword evidence="10" id="KW-1185">Reference proteome</keyword>
<accession>A0A7X6I4A0</accession>
<evidence type="ECO:0000256" key="5">
    <source>
        <dbReference type="ARBA" id="ARBA00022840"/>
    </source>
</evidence>
<feature type="domain" description="Four-carbon acid sugar kinase nucleotide binding" evidence="8">
    <location>
        <begin position="235"/>
        <end position="382"/>
    </location>
</feature>
<dbReference type="Pfam" id="PF07005">
    <property type="entry name" value="SBD_N"/>
    <property type="match status" value="1"/>
</dbReference>
<gene>
    <name evidence="9" type="ORF">RAMLITH_00105</name>
</gene>
<evidence type="ECO:0000259" key="8">
    <source>
        <dbReference type="Pfam" id="PF17042"/>
    </source>
</evidence>
<evidence type="ECO:0008006" key="11">
    <source>
        <dbReference type="Google" id="ProtNLM"/>
    </source>
</evidence>
<dbReference type="SUPFAM" id="SSF142764">
    <property type="entry name" value="YgbK-like"/>
    <property type="match status" value="1"/>
</dbReference>
<dbReference type="GO" id="GO:0016301">
    <property type="term" value="F:kinase activity"/>
    <property type="evidence" value="ECO:0007669"/>
    <property type="project" value="UniProtKB-KW"/>
</dbReference>